<gene>
    <name evidence="1" type="ORF">METZ01_LOCUS26971</name>
</gene>
<dbReference type="AlphaFoldDB" id="A0A381Q7U4"/>
<evidence type="ECO:0000313" key="1">
    <source>
        <dbReference type="EMBL" id="SUZ74117.1"/>
    </source>
</evidence>
<reference evidence="1" key="1">
    <citation type="submission" date="2018-05" db="EMBL/GenBank/DDBJ databases">
        <authorList>
            <person name="Lanie J.A."/>
            <person name="Ng W.-L."/>
            <person name="Kazmierczak K.M."/>
            <person name="Andrzejewski T.M."/>
            <person name="Davidsen T.M."/>
            <person name="Wayne K.J."/>
            <person name="Tettelin H."/>
            <person name="Glass J.I."/>
            <person name="Rusch D."/>
            <person name="Podicherti R."/>
            <person name="Tsui H.-C.T."/>
            <person name="Winkler M.E."/>
        </authorList>
    </citation>
    <scope>NUCLEOTIDE SEQUENCE</scope>
</reference>
<dbReference type="EMBL" id="UINC01001200">
    <property type="protein sequence ID" value="SUZ74117.1"/>
    <property type="molecule type" value="Genomic_DNA"/>
</dbReference>
<protein>
    <submittedName>
        <fullName evidence="1">Uncharacterized protein</fullName>
    </submittedName>
</protein>
<sequence length="79" mass="8609">MLKLERYKRGRDSRQTALSHIKPAAAPTAGIHEGYVEDEPEVMHVAFQTEIPCDELLNNVVRGVLKGAVLGLGGQKLQG</sequence>
<organism evidence="1">
    <name type="scientific">marine metagenome</name>
    <dbReference type="NCBI Taxonomy" id="408172"/>
    <lineage>
        <taxon>unclassified sequences</taxon>
        <taxon>metagenomes</taxon>
        <taxon>ecological metagenomes</taxon>
    </lineage>
</organism>
<proteinExistence type="predicted"/>
<accession>A0A381Q7U4</accession>
<name>A0A381Q7U4_9ZZZZ</name>